<feature type="transmembrane region" description="Helical" evidence="9">
    <location>
        <begin position="126"/>
        <end position="148"/>
    </location>
</feature>
<evidence type="ECO:0000256" key="5">
    <source>
        <dbReference type="ARBA" id="ARBA00022989"/>
    </source>
</evidence>
<keyword evidence="7 9" id="KW-0472">Membrane</keyword>
<dbReference type="NCBIfam" id="TIGR00969">
    <property type="entry name" value="3a0106s02"/>
    <property type="match status" value="1"/>
</dbReference>
<evidence type="ECO:0000259" key="11">
    <source>
        <dbReference type="PROSITE" id="PS50928"/>
    </source>
</evidence>
<reference evidence="13" key="1">
    <citation type="journal article" date="2019" name="Int. J. Syst. Evol. Microbiol.">
        <title>The Global Catalogue of Microorganisms (GCM) 10K type strain sequencing project: providing services to taxonomists for standard genome sequencing and annotation.</title>
        <authorList>
            <consortium name="The Broad Institute Genomics Platform"/>
            <consortium name="The Broad Institute Genome Sequencing Center for Infectious Disease"/>
            <person name="Wu L."/>
            <person name="Ma J."/>
        </authorList>
    </citation>
    <scope>NUCLEOTIDE SEQUENCE [LARGE SCALE GENOMIC DNA]</scope>
    <source>
        <strain evidence="13">JCM 15309</strain>
    </source>
</reference>
<dbReference type="Gene3D" id="1.10.3720.10">
    <property type="entry name" value="MetI-like"/>
    <property type="match status" value="1"/>
</dbReference>
<keyword evidence="6 9" id="KW-0764">Sulfate transport</keyword>
<dbReference type="InterPro" id="IPR000515">
    <property type="entry name" value="MetI-like"/>
</dbReference>
<comment type="function">
    <text evidence="9">Part of the ABC transporter complex (TC 3.A.1.6.1) involved in sulfate/thiosulfate import.</text>
</comment>
<evidence type="ECO:0000256" key="9">
    <source>
        <dbReference type="RuleBase" id="RU366001"/>
    </source>
</evidence>
<evidence type="ECO:0000256" key="7">
    <source>
        <dbReference type="ARBA" id="ARBA00023136"/>
    </source>
</evidence>
<feature type="domain" description="ABC transmembrane type-1" evidence="11">
    <location>
        <begin position="88"/>
        <end position="285"/>
    </location>
</feature>
<dbReference type="InterPro" id="IPR005667">
    <property type="entry name" value="Sulph_transpt2"/>
</dbReference>
<evidence type="ECO:0000256" key="1">
    <source>
        <dbReference type="ARBA" id="ARBA00004141"/>
    </source>
</evidence>
<accession>A0ABP5BZ03</accession>
<feature type="transmembrane region" description="Helical" evidence="9">
    <location>
        <begin position="209"/>
        <end position="230"/>
    </location>
</feature>
<dbReference type="Proteomes" id="UP001500571">
    <property type="component" value="Unassembled WGS sequence"/>
</dbReference>
<dbReference type="RefSeq" id="WP_344043578.1">
    <property type="nucleotide sequence ID" value="NZ_BAAAPB010000001.1"/>
</dbReference>
<dbReference type="EMBL" id="BAAAPB010000001">
    <property type="protein sequence ID" value="GAA1955023.1"/>
    <property type="molecule type" value="Genomic_DNA"/>
</dbReference>
<comment type="caution">
    <text evidence="12">The sequence shown here is derived from an EMBL/GenBank/DDBJ whole genome shotgun (WGS) entry which is preliminary data.</text>
</comment>
<dbReference type="InterPro" id="IPR035906">
    <property type="entry name" value="MetI-like_sf"/>
</dbReference>
<dbReference type="Pfam" id="PF00528">
    <property type="entry name" value="BPD_transp_1"/>
    <property type="match status" value="1"/>
</dbReference>
<gene>
    <name evidence="12" type="primary">cysT</name>
    <name evidence="12" type="ORF">GCM10009798_12820</name>
</gene>
<sequence>MTQAPSRLETADDLTTEPVPPTGRRLRRVRQTPRSTLTRGAGLSLGIAMIWFSLLVLLPLAAIVAKAAEGGWSNYLHVIQDDQTWAAVTLTVSQAALVTVLNVVVGTVIAWVLVRDHFPGKALLDVIIDVPFALPTIVAGLVLLSLYGPKSPVGVHWAFTPNAVFLAFAFVTLPFVVRTVQPVLEELDADVEEAAASLGAARLTILRRILLPSLVPAIAAGAALSFARAISEYGALVLLSGNKPYETEVVSVRVLSFIENGSTASAAAVASLMLFVALVVIVGLDLVQRGVAGRG</sequence>
<dbReference type="PANTHER" id="PTHR30406:SF8">
    <property type="entry name" value="SULFATE TRANSPORT SYSTEM PERMEASE PROTEIN CYST"/>
    <property type="match status" value="1"/>
</dbReference>
<proteinExistence type="inferred from homology"/>
<feature type="region of interest" description="Disordered" evidence="10">
    <location>
        <begin position="1"/>
        <end position="23"/>
    </location>
</feature>
<keyword evidence="5 9" id="KW-1133">Transmembrane helix</keyword>
<comment type="caution">
    <text evidence="9">Lacks conserved residue(s) required for the propagation of feature annotation.</text>
</comment>
<evidence type="ECO:0000256" key="10">
    <source>
        <dbReference type="SAM" id="MobiDB-lite"/>
    </source>
</evidence>
<keyword evidence="4 9" id="KW-0812">Transmembrane</keyword>
<evidence type="ECO:0000256" key="8">
    <source>
        <dbReference type="ARBA" id="ARBA00025323"/>
    </source>
</evidence>
<evidence type="ECO:0000313" key="13">
    <source>
        <dbReference type="Proteomes" id="UP001500571"/>
    </source>
</evidence>
<evidence type="ECO:0000256" key="3">
    <source>
        <dbReference type="ARBA" id="ARBA00022448"/>
    </source>
</evidence>
<evidence type="ECO:0000256" key="6">
    <source>
        <dbReference type="ARBA" id="ARBA00023032"/>
    </source>
</evidence>
<feature type="transmembrane region" description="Helical" evidence="9">
    <location>
        <begin position="154"/>
        <end position="177"/>
    </location>
</feature>
<comment type="similarity">
    <text evidence="9">Belongs to the binding-protein-dependent transport system permease family. CysTW subfamily.</text>
</comment>
<comment type="function">
    <text evidence="8">Part of the ABC transporter complex CysAWTP (TC 3.A.1.6.1) involved in sulfate/thiosulfate import. Probably responsible for the translocation of the substrate across the membrane.</text>
</comment>
<dbReference type="NCBIfam" id="TIGR02139">
    <property type="entry name" value="permease_CysT"/>
    <property type="match status" value="1"/>
</dbReference>
<keyword evidence="13" id="KW-1185">Reference proteome</keyword>
<evidence type="ECO:0000256" key="2">
    <source>
        <dbReference type="ARBA" id="ARBA00011779"/>
    </source>
</evidence>
<feature type="transmembrane region" description="Helical" evidence="9">
    <location>
        <begin position="85"/>
        <end position="114"/>
    </location>
</feature>
<dbReference type="PROSITE" id="PS50928">
    <property type="entry name" value="ABC_TM1"/>
    <property type="match status" value="1"/>
</dbReference>
<dbReference type="SUPFAM" id="SSF161098">
    <property type="entry name" value="MetI-like"/>
    <property type="match status" value="1"/>
</dbReference>
<organism evidence="12 13">
    <name type="scientific">Nocardioides panacihumi</name>
    <dbReference type="NCBI Taxonomy" id="400774"/>
    <lineage>
        <taxon>Bacteria</taxon>
        <taxon>Bacillati</taxon>
        <taxon>Actinomycetota</taxon>
        <taxon>Actinomycetes</taxon>
        <taxon>Propionibacteriales</taxon>
        <taxon>Nocardioidaceae</taxon>
        <taxon>Nocardioides</taxon>
    </lineage>
</organism>
<name>A0ABP5BZ03_9ACTN</name>
<protein>
    <recommendedName>
        <fullName evidence="9">Sulfate transport system permease protein CysT</fullName>
    </recommendedName>
</protein>
<feature type="transmembrane region" description="Helical" evidence="9">
    <location>
        <begin position="40"/>
        <end position="65"/>
    </location>
</feature>
<dbReference type="PANTHER" id="PTHR30406">
    <property type="entry name" value="SULFATE TRANSPORT SYSTEM PERMEASE PROTEIN"/>
    <property type="match status" value="1"/>
</dbReference>
<evidence type="ECO:0000256" key="4">
    <source>
        <dbReference type="ARBA" id="ARBA00022692"/>
    </source>
</evidence>
<evidence type="ECO:0000313" key="12">
    <source>
        <dbReference type="EMBL" id="GAA1955023.1"/>
    </source>
</evidence>
<dbReference type="InterPro" id="IPR011865">
    <property type="entry name" value="CysT_permease"/>
</dbReference>
<dbReference type="CDD" id="cd06261">
    <property type="entry name" value="TM_PBP2"/>
    <property type="match status" value="1"/>
</dbReference>
<keyword evidence="3 9" id="KW-0813">Transport</keyword>
<feature type="transmembrane region" description="Helical" evidence="9">
    <location>
        <begin position="264"/>
        <end position="287"/>
    </location>
</feature>
<comment type="subunit">
    <text evidence="2">The complex is composed of two ATP-binding proteins (CysA), two transmembrane proteins (CysT and CysW) and a solute-binding protein (CysP).</text>
</comment>
<comment type="subcellular location">
    <subcellularLocation>
        <location evidence="1">Membrane</location>
        <topology evidence="1">Multi-pass membrane protein</topology>
    </subcellularLocation>
</comment>